<keyword evidence="1" id="KW-0472">Membrane</keyword>
<dbReference type="AlphaFoldDB" id="A0A6B2M1P6"/>
<dbReference type="RefSeq" id="WP_163965741.1">
    <property type="nucleotide sequence ID" value="NZ_JAAGNX010000003.1"/>
</dbReference>
<gene>
    <name evidence="2" type="ORF">G0Q06_10750</name>
</gene>
<comment type="caution">
    <text evidence="2">The sequence shown here is derived from an EMBL/GenBank/DDBJ whole genome shotgun (WGS) entry which is preliminary data.</text>
</comment>
<proteinExistence type="predicted"/>
<accession>A0A6B2M1P6</accession>
<dbReference type="EMBL" id="JAAGNX010000003">
    <property type="protein sequence ID" value="NDV62931.1"/>
    <property type="molecule type" value="Genomic_DNA"/>
</dbReference>
<feature type="transmembrane region" description="Helical" evidence="1">
    <location>
        <begin position="9"/>
        <end position="28"/>
    </location>
</feature>
<evidence type="ECO:0000313" key="2">
    <source>
        <dbReference type="EMBL" id="NDV62931.1"/>
    </source>
</evidence>
<organism evidence="2 3">
    <name type="scientific">Oceanipulchritudo coccoides</name>
    <dbReference type="NCBI Taxonomy" id="2706888"/>
    <lineage>
        <taxon>Bacteria</taxon>
        <taxon>Pseudomonadati</taxon>
        <taxon>Verrucomicrobiota</taxon>
        <taxon>Opitutia</taxon>
        <taxon>Puniceicoccales</taxon>
        <taxon>Oceanipulchritudinaceae</taxon>
        <taxon>Oceanipulchritudo</taxon>
    </lineage>
</organism>
<protein>
    <submittedName>
        <fullName evidence="2">Uncharacterized protein</fullName>
    </submittedName>
</protein>
<feature type="transmembrane region" description="Helical" evidence="1">
    <location>
        <begin position="40"/>
        <end position="59"/>
    </location>
</feature>
<evidence type="ECO:0000256" key="1">
    <source>
        <dbReference type="SAM" id="Phobius"/>
    </source>
</evidence>
<keyword evidence="1" id="KW-0812">Transmembrane</keyword>
<evidence type="ECO:0000313" key="3">
    <source>
        <dbReference type="Proteomes" id="UP000478417"/>
    </source>
</evidence>
<name>A0A6B2M1P6_9BACT</name>
<dbReference type="Proteomes" id="UP000478417">
    <property type="component" value="Unassembled WGS sequence"/>
</dbReference>
<keyword evidence="1" id="KW-1133">Transmembrane helix</keyword>
<reference evidence="2 3" key="1">
    <citation type="submission" date="2020-02" db="EMBL/GenBank/DDBJ databases">
        <title>Albibacoteraceae fam. nov., the first described family within the subdivision 4 Verrucomicrobia.</title>
        <authorList>
            <person name="Xi F."/>
        </authorList>
    </citation>
    <scope>NUCLEOTIDE SEQUENCE [LARGE SCALE GENOMIC DNA]</scope>
    <source>
        <strain evidence="2 3">CK1056</strain>
    </source>
</reference>
<feature type="transmembrane region" description="Helical" evidence="1">
    <location>
        <begin position="80"/>
        <end position="100"/>
    </location>
</feature>
<keyword evidence="3" id="KW-1185">Reference proteome</keyword>
<sequence>MKKRSLKKYVIFPCCILIFGVIEELATYMSELIPNDHVRVSSLMVFFAFGISIIAYVFTPMIERFFFRLHAVSKFGAGRLGDTFFVLILLSLVYFLWYVVLVHGPENLLPPSWR</sequence>